<reference evidence="2" key="2">
    <citation type="submission" date="2025-08" db="UniProtKB">
        <authorList>
            <consortium name="Ensembl"/>
        </authorList>
    </citation>
    <scope>IDENTIFICATION</scope>
</reference>
<evidence type="ECO:0000256" key="1">
    <source>
        <dbReference type="SAM" id="MobiDB-lite"/>
    </source>
</evidence>
<feature type="region of interest" description="Disordered" evidence="1">
    <location>
        <begin position="105"/>
        <end position="124"/>
    </location>
</feature>
<accession>A0A452Q9W4</accession>
<protein>
    <submittedName>
        <fullName evidence="2">Uncharacterized protein</fullName>
    </submittedName>
</protein>
<dbReference type="OMA" id="LHCAWAG"/>
<keyword evidence="3" id="KW-1185">Reference proteome</keyword>
<evidence type="ECO:0000313" key="3">
    <source>
        <dbReference type="Proteomes" id="UP000291022"/>
    </source>
</evidence>
<name>A0A452Q9W4_URSAM</name>
<proteinExistence type="predicted"/>
<sequence length="124" mass="12812">MGPGCLSGAGSSFLFSLSTVTPGKPLRTSPGALRPGDVIWEPMELIRASLHCAWAGVRPGEGQGLARGHRAEGARRPVSWLPGQGSPHVLACCRGVHIHTPPLLTSPAHRQPQQSCAGCPGPGV</sequence>
<dbReference type="Proteomes" id="UP000291022">
    <property type="component" value="Unassembled WGS sequence"/>
</dbReference>
<organism evidence="2 3">
    <name type="scientific">Ursus americanus</name>
    <name type="common">American black bear</name>
    <name type="synonym">Euarctos americanus</name>
    <dbReference type="NCBI Taxonomy" id="9643"/>
    <lineage>
        <taxon>Eukaryota</taxon>
        <taxon>Metazoa</taxon>
        <taxon>Chordata</taxon>
        <taxon>Craniata</taxon>
        <taxon>Vertebrata</taxon>
        <taxon>Euteleostomi</taxon>
        <taxon>Mammalia</taxon>
        <taxon>Eutheria</taxon>
        <taxon>Laurasiatheria</taxon>
        <taxon>Carnivora</taxon>
        <taxon>Caniformia</taxon>
        <taxon>Ursidae</taxon>
        <taxon>Ursus</taxon>
    </lineage>
</organism>
<reference evidence="3" key="1">
    <citation type="submission" date="2016-06" db="EMBL/GenBank/DDBJ databases">
        <title>De novo assembly and RNA-Seq shows season-dependent expression and editing in black bear kidneys.</title>
        <authorList>
            <person name="Korstanje R."/>
            <person name="Srivastava A."/>
            <person name="Sarsani V.K."/>
            <person name="Sheehan S.M."/>
            <person name="Seger R.L."/>
            <person name="Barter M.E."/>
            <person name="Lindqvist C."/>
            <person name="Brody L.C."/>
            <person name="Mullikin J.C."/>
        </authorList>
    </citation>
    <scope>NUCLEOTIDE SEQUENCE [LARGE SCALE GENOMIC DNA]</scope>
</reference>
<dbReference type="AlphaFoldDB" id="A0A452Q9W4"/>
<dbReference type="GeneTree" id="ENSGT01130000282428"/>
<reference evidence="2" key="3">
    <citation type="submission" date="2025-09" db="UniProtKB">
        <authorList>
            <consortium name="Ensembl"/>
        </authorList>
    </citation>
    <scope>IDENTIFICATION</scope>
</reference>
<dbReference type="Ensembl" id="ENSUAMT00000001354.1">
    <property type="protein sequence ID" value="ENSUAMP00000001175.1"/>
    <property type="gene ID" value="ENSUAMG00000001132.1"/>
</dbReference>
<evidence type="ECO:0000313" key="2">
    <source>
        <dbReference type="Ensembl" id="ENSUAMP00000001175.1"/>
    </source>
</evidence>